<dbReference type="AlphaFoldDB" id="A0A2Z5FVY1"/>
<feature type="transmembrane region" description="Helical" evidence="7">
    <location>
        <begin position="217"/>
        <end position="250"/>
    </location>
</feature>
<evidence type="ECO:0000256" key="2">
    <source>
        <dbReference type="ARBA" id="ARBA00022448"/>
    </source>
</evidence>
<keyword evidence="5 7" id="KW-1133">Transmembrane helix</keyword>
<keyword evidence="2" id="KW-0813">Transport</keyword>
<evidence type="ECO:0000256" key="6">
    <source>
        <dbReference type="ARBA" id="ARBA00023136"/>
    </source>
</evidence>
<evidence type="ECO:0000256" key="5">
    <source>
        <dbReference type="ARBA" id="ARBA00022989"/>
    </source>
</evidence>
<dbReference type="Pfam" id="PF13520">
    <property type="entry name" value="AA_permease_2"/>
    <property type="match status" value="1"/>
</dbReference>
<dbReference type="RefSeq" id="WP_236657315.1">
    <property type="nucleotide sequence ID" value="NZ_CP030840.1"/>
</dbReference>
<feature type="transmembrane region" description="Helical" evidence="7">
    <location>
        <begin position="317"/>
        <end position="334"/>
    </location>
</feature>
<keyword evidence="9" id="KW-1185">Reference proteome</keyword>
<gene>
    <name evidence="8" type="ORF">ACPOL_1705</name>
</gene>
<evidence type="ECO:0000256" key="4">
    <source>
        <dbReference type="ARBA" id="ARBA00022692"/>
    </source>
</evidence>
<dbReference type="PANTHER" id="PTHR45826:SF25">
    <property type="entry name" value="AMINO ACID PERMEASE-LIKE PROTEIN"/>
    <property type="match status" value="1"/>
</dbReference>
<dbReference type="GO" id="GO:0005886">
    <property type="term" value="C:plasma membrane"/>
    <property type="evidence" value="ECO:0007669"/>
    <property type="project" value="UniProtKB-SubCell"/>
</dbReference>
<evidence type="ECO:0000256" key="3">
    <source>
        <dbReference type="ARBA" id="ARBA00022475"/>
    </source>
</evidence>
<protein>
    <submittedName>
        <fullName evidence="8">Amino acid transporter</fullName>
    </submittedName>
</protein>
<evidence type="ECO:0000313" key="8">
    <source>
        <dbReference type="EMBL" id="AXC11049.1"/>
    </source>
</evidence>
<dbReference type="PIRSF" id="PIRSF006060">
    <property type="entry name" value="AA_transporter"/>
    <property type="match status" value="1"/>
</dbReference>
<feature type="transmembrane region" description="Helical" evidence="7">
    <location>
        <begin position="120"/>
        <end position="136"/>
    </location>
</feature>
<comment type="subcellular location">
    <subcellularLocation>
        <location evidence="1">Cell membrane</location>
        <topology evidence="1">Multi-pass membrane protein</topology>
    </subcellularLocation>
</comment>
<proteinExistence type="predicted"/>
<feature type="transmembrane region" description="Helical" evidence="7">
    <location>
        <begin position="86"/>
        <end position="108"/>
    </location>
</feature>
<name>A0A2Z5FVY1_9BACT</name>
<evidence type="ECO:0000256" key="1">
    <source>
        <dbReference type="ARBA" id="ARBA00004651"/>
    </source>
</evidence>
<accession>A0A2Z5FVY1</accession>
<keyword evidence="3" id="KW-1003">Cell membrane</keyword>
<dbReference type="EMBL" id="CP030840">
    <property type="protein sequence ID" value="AXC11049.1"/>
    <property type="molecule type" value="Genomic_DNA"/>
</dbReference>
<feature type="transmembrane region" description="Helical" evidence="7">
    <location>
        <begin position="270"/>
        <end position="296"/>
    </location>
</feature>
<feature type="transmembrane region" description="Helical" evidence="7">
    <location>
        <begin position="33"/>
        <end position="55"/>
    </location>
</feature>
<feature type="transmembrane region" description="Helical" evidence="7">
    <location>
        <begin position="410"/>
        <end position="429"/>
    </location>
</feature>
<dbReference type="PANTHER" id="PTHR45826">
    <property type="entry name" value="POLYAMINE TRANSPORTER PUT1"/>
    <property type="match status" value="1"/>
</dbReference>
<reference evidence="8 9" key="1">
    <citation type="journal article" date="2018" name="Front. Microbiol.">
        <title>Hydrolytic Capabilities as a Key to Environmental Success: Chitinolytic and Cellulolytic Acidobacteria From Acidic Sub-arctic Soils and Boreal Peatlands.</title>
        <authorList>
            <person name="Belova S.E."/>
            <person name="Ravin N.V."/>
            <person name="Pankratov T.A."/>
            <person name="Rakitin A.L."/>
            <person name="Ivanova A.A."/>
            <person name="Beletsky A.V."/>
            <person name="Mardanov A.V."/>
            <person name="Sinninghe Damste J.S."/>
            <person name="Dedysh S.N."/>
        </authorList>
    </citation>
    <scope>NUCLEOTIDE SEQUENCE [LARGE SCALE GENOMIC DNA]</scope>
    <source>
        <strain evidence="8 9">SBC82</strain>
    </source>
</reference>
<feature type="transmembrane region" description="Helical" evidence="7">
    <location>
        <begin position="148"/>
        <end position="166"/>
    </location>
</feature>
<dbReference type="Proteomes" id="UP000253606">
    <property type="component" value="Chromosome"/>
</dbReference>
<feature type="transmembrane region" description="Helical" evidence="7">
    <location>
        <begin position="375"/>
        <end position="398"/>
    </location>
</feature>
<dbReference type="GO" id="GO:0022857">
    <property type="term" value="F:transmembrane transporter activity"/>
    <property type="evidence" value="ECO:0007669"/>
    <property type="project" value="InterPro"/>
</dbReference>
<organism evidence="8 9">
    <name type="scientific">Acidisarcina polymorpha</name>
    <dbReference type="NCBI Taxonomy" id="2211140"/>
    <lineage>
        <taxon>Bacteria</taxon>
        <taxon>Pseudomonadati</taxon>
        <taxon>Acidobacteriota</taxon>
        <taxon>Terriglobia</taxon>
        <taxon>Terriglobales</taxon>
        <taxon>Acidobacteriaceae</taxon>
        <taxon>Acidisarcina</taxon>
    </lineage>
</organism>
<keyword evidence="6 7" id="KW-0472">Membrane</keyword>
<sequence length="445" mass="47152">MRKLRLLPLVAATYFMVSGGPYGLEDIVGQAGYLRALLLLAVVPLVWSLPTALMIGELASAMPEEGGFYVWVSRAFGRFWGFQEAWLSLSASVFDMAIYPSLAVAYLGQLSGTLTSGHRGIFWSLAIVLICIAWNLRGAHSVGNGSVMLFALLLTPFLAIIGYGFYHAASAPLGVRHFSAIGEGNMTTALLFVLWNCMGWDNASTIAREVNDPRRNYIRAMIGAVVVVTVSYVLPIGAVALTGIPAASFATGAWVDAARLLAGPMVGPSLAVAVVIGGAMTGVAMFNALTLSYARVPAAMARDGLLPKPLARHMDNGVPWVSVLICGLGWALALGLNLTRLLELDLMLYGFSLILEFAALIALRLKEPEMARPFAIPGGLPVAIGAGLGPTALILFAIWNARGDHLTPGLPAILLGAIIAVAGPILYALTSFARPRARQFTGEFE</sequence>
<dbReference type="Gene3D" id="1.20.1740.10">
    <property type="entry name" value="Amino acid/polyamine transporter I"/>
    <property type="match status" value="1"/>
</dbReference>
<evidence type="ECO:0000313" key="9">
    <source>
        <dbReference type="Proteomes" id="UP000253606"/>
    </source>
</evidence>
<keyword evidence="4 7" id="KW-0812">Transmembrane</keyword>
<evidence type="ECO:0000256" key="7">
    <source>
        <dbReference type="SAM" id="Phobius"/>
    </source>
</evidence>
<feature type="transmembrane region" description="Helical" evidence="7">
    <location>
        <begin position="346"/>
        <end position="363"/>
    </location>
</feature>
<dbReference type="KEGG" id="abas:ACPOL_1705"/>
<dbReference type="InterPro" id="IPR044566">
    <property type="entry name" value="RMV1-like"/>
</dbReference>
<dbReference type="InterPro" id="IPR002293">
    <property type="entry name" value="AA/rel_permease1"/>
</dbReference>